<organism evidence="2 3">
    <name type="scientific">Paenibacillus sacheonensis</name>
    <dbReference type="NCBI Taxonomy" id="742054"/>
    <lineage>
        <taxon>Bacteria</taxon>
        <taxon>Bacillati</taxon>
        <taxon>Bacillota</taxon>
        <taxon>Bacilli</taxon>
        <taxon>Bacillales</taxon>
        <taxon>Paenibacillaceae</taxon>
        <taxon>Paenibacillus</taxon>
    </lineage>
</organism>
<dbReference type="Pfam" id="PF02518">
    <property type="entry name" value="HATPase_c"/>
    <property type="match status" value="1"/>
</dbReference>
<dbReference type="PANTHER" id="PTHR43065">
    <property type="entry name" value="SENSOR HISTIDINE KINASE"/>
    <property type="match status" value="1"/>
</dbReference>
<evidence type="ECO:0000313" key="2">
    <source>
        <dbReference type="EMBL" id="NBC72896.1"/>
    </source>
</evidence>
<comment type="caution">
    <text evidence="2">The sequence shown here is derived from an EMBL/GenBank/DDBJ whole genome shotgun (WGS) entry which is preliminary data.</text>
</comment>
<accession>A0A7X4YUM0</accession>
<evidence type="ECO:0000313" key="3">
    <source>
        <dbReference type="Proteomes" id="UP000558113"/>
    </source>
</evidence>
<dbReference type="SUPFAM" id="SSF55874">
    <property type="entry name" value="ATPase domain of HSP90 chaperone/DNA topoisomerase II/histidine kinase"/>
    <property type="match status" value="2"/>
</dbReference>
<reference evidence="2 3" key="1">
    <citation type="submission" date="2020-01" db="EMBL/GenBank/DDBJ databases">
        <title>Paenibacillus soybeanensis sp. nov. isolated from the nodules of soybean (Glycine max(L.) Merr).</title>
        <authorList>
            <person name="Wang H."/>
        </authorList>
    </citation>
    <scope>NUCLEOTIDE SEQUENCE [LARGE SCALE GENOMIC DNA]</scope>
    <source>
        <strain evidence="2 3">DSM 23054</strain>
    </source>
</reference>
<feature type="domain" description="Histidine kinase/HSP90-like ATPase" evidence="1">
    <location>
        <begin position="600"/>
        <end position="710"/>
    </location>
</feature>
<dbReference type="OrthoDB" id="9816482at2"/>
<keyword evidence="3" id="KW-1185">Reference proteome</keyword>
<name>A0A7X4YUM0_9BACL</name>
<dbReference type="AlphaFoldDB" id="A0A7X4YUM0"/>
<keyword evidence="2" id="KW-0547">Nucleotide-binding</keyword>
<dbReference type="Pfam" id="PF13589">
    <property type="entry name" value="HATPase_c_3"/>
    <property type="match status" value="1"/>
</dbReference>
<dbReference type="RefSeq" id="WP_161704328.1">
    <property type="nucleotide sequence ID" value="NZ_JAAAMU010000024.1"/>
</dbReference>
<dbReference type="SMART" id="SM00387">
    <property type="entry name" value="HATPase_c"/>
    <property type="match status" value="2"/>
</dbReference>
<proteinExistence type="predicted"/>
<keyword evidence="2" id="KW-0067">ATP-binding</keyword>
<dbReference type="Proteomes" id="UP000558113">
    <property type="component" value="Unassembled WGS sequence"/>
</dbReference>
<gene>
    <name evidence="2" type="ORF">GT003_28275</name>
</gene>
<dbReference type="GO" id="GO:0005524">
    <property type="term" value="F:ATP binding"/>
    <property type="evidence" value="ECO:0007669"/>
    <property type="project" value="UniProtKB-KW"/>
</dbReference>
<dbReference type="EMBL" id="JAAAMU010000024">
    <property type="protein sequence ID" value="NBC72896.1"/>
    <property type="molecule type" value="Genomic_DNA"/>
</dbReference>
<protein>
    <submittedName>
        <fullName evidence="2">ATP-binding protein</fullName>
    </submittedName>
</protein>
<dbReference type="InterPro" id="IPR003594">
    <property type="entry name" value="HATPase_dom"/>
</dbReference>
<dbReference type="InterPro" id="IPR036890">
    <property type="entry name" value="HATPase_C_sf"/>
</dbReference>
<sequence length="711" mass="81316">METYRIRPAGRHLITIGEGLIQDRYAAILELVKNSYDADSSDVIISFNVDEGRDNFTIIVEDHGHGMSIEEVIDKWMVPSTNDKVARRKSPNGRILQGRKGIGRYAANILGRKMKLETIQNSYKTTLFIDWDQFVNAKFLDEVELTIDNEVCSDKNGTKLTIVASKEDIDEWQKQIDILRSELKKLIPPGAPFLAKSEFKIMLVFNNFFLEQTKKHEEEIQPYPILDLYDYKITGKISADGTGKLIYENQKARNTLSEEVHFCLGQTNCGEIVVDIRVYDRDKDSIELLIARGLRDETTNKYLKNLETRQLLNSLNGIGVYRNGFRIRPLGDADFDWLKLNEQRVQNPSLKIGINQVIGYVHIESEEKSNLEERSARDGLKDNLAYNRLKEITCEIIASLEEKRFVYRRKAGLSKRTKVIEKELEKLFDYSHLQKSVSIALKKSGLNDLTISEINKMIEKEQIDKNAIIDDIKTTVAIYQGQATLGRIVNVILHEGRRPLNYFTNQISNLKFYTQKIKEDTSDSIFDKIIKITSGFHENASIFVNLFSRLDPLAAKTRATRSDYNLYQAIYTAAQVFENEFNIHSIEFSIKGSNIATWNGWKQDIYTIFTNLIDNSIFWMIHTKAQNKHIEISILEGENGDWYVDYEDSGPGIERDLLESGVIFEPEFTTKPNGTGSGLGLAIAGEAAQRNGLQLIALYNIQGVHFRLNKE</sequence>
<dbReference type="Gene3D" id="3.30.565.10">
    <property type="entry name" value="Histidine kinase-like ATPase, C-terminal domain"/>
    <property type="match status" value="2"/>
</dbReference>
<evidence type="ECO:0000259" key="1">
    <source>
        <dbReference type="SMART" id="SM00387"/>
    </source>
</evidence>
<feature type="domain" description="Histidine kinase/HSP90-like ATPase" evidence="1">
    <location>
        <begin position="19"/>
        <end position="135"/>
    </location>
</feature>